<keyword evidence="2" id="KW-0732">Signal</keyword>
<gene>
    <name evidence="3" type="ORF">GDR74_11070</name>
</gene>
<name>A0A5P9JZM7_9HYPH</name>
<dbReference type="Proteomes" id="UP000325614">
    <property type="component" value="Chromosome"/>
</dbReference>
<dbReference type="EMBL" id="CP045423">
    <property type="protein sequence ID" value="QFU16725.1"/>
    <property type="molecule type" value="Genomic_DNA"/>
</dbReference>
<accession>A0A5P9JZM7</accession>
<evidence type="ECO:0008006" key="5">
    <source>
        <dbReference type="Google" id="ProtNLM"/>
    </source>
</evidence>
<dbReference type="RefSeq" id="WP_152586368.1">
    <property type="nucleotide sequence ID" value="NZ_CP045423.1"/>
</dbReference>
<feature type="signal peptide" evidence="2">
    <location>
        <begin position="1"/>
        <end position="27"/>
    </location>
</feature>
<reference evidence="3 4" key="1">
    <citation type="submission" date="2019-10" db="EMBL/GenBank/DDBJ databases">
        <title>Isolation, Identification of Microvirga thermotolerans HR1, a novel thermophilic bacterium and Comparative Genomics of the genus Microvirga.</title>
        <authorList>
            <person name="Li J."/>
            <person name="Zhang W."/>
            <person name="Lin M."/>
            <person name="Wang J."/>
        </authorList>
    </citation>
    <scope>NUCLEOTIDE SEQUENCE [LARGE SCALE GENOMIC DNA]</scope>
    <source>
        <strain evidence="3 4">HR1</strain>
    </source>
</reference>
<feature type="coiled-coil region" evidence="1">
    <location>
        <begin position="110"/>
        <end position="137"/>
    </location>
</feature>
<sequence length="202" mass="22683">MTRPFPRFGALLALLAGVILLAAPLEAQEQSRNAPGAVIEGYPFPDTVAGLRRRQTITYNKPGEGFSVRYANGNLSWADVYVYDRERNLSSPSREDIKNEMSDVLRAIMAARELGRYEDLKIEEAKLEENAASARLLATAGGKRHLTFAFLTVAHGNFVKIRFSTRDVKAGRKQAEAFRNATFNLIRSTRPVIEPRRDPRYI</sequence>
<keyword evidence="1" id="KW-0175">Coiled coil</keyword>
<keyword evidence="4" id="KW-1185">Reference proteome</keyword>
<dbReference type="KEGG" id="mico:GDR74_11070"/>
<feature type="chain" id="PRO_5024812670" description="DUF1795 domain-containing protein" evidence="2">
    <location>
        <begin position="28"/>
        <end position="202"/>
    </location>
</feature>
<protein>
    <recommendedName>
        <fullName evidence="5">DUF1795 domain-containing protein</fullName>
    </recommendedName>
</protein>
<dbReference type="AlphaFoldDB" id="A0A5P9JZM7"/>
<organism evidence="3 4">
    <name type="scientific">Microvirga thermotolerans</name>
    <dbReference type="NCBI Taxonomy" id="2651334"/>
    <lineage>
        <taxon>Bacteria</taxon>
        <taxon>Pseudomonadati</taxon>
        <taxon>Pseudomonadota</taxon>
        <taxon>Alphaproteobacteria</taxon>
        <taxon>Hyphomicrobiales</taxon>
        <taxon>Methylobacteriaceae</taxon>
        <taxon>Microvirga</taxon>
    </lineage>
</organism>
<evidence type="ECO:0000256" key="1">
    <source>
        <dbReference type="SAM" id="Coils"/>
    </source>
</evidence>
<proteinExistence type="predicted"/>
<evidence type="ECO:0000256" key="2">
    <source>
        <dbReference type="SAM" id="SignalP"/>
    </source>
</evidence>
<evidence type="ECO:0000313" key="3">
    <source>
        <dbReference type="EMBL" id="QFU16725.1"/>
    </source>
</evidence>
<evidence type="ECO:0000313" key="4">
    <source>
        <dbReference type="Proteomes" id="UP000325614"/>
    </source>
</evidence>